<feature type="compositionally biased region" description="Basic residues" evidence="1">
    <location>
        <begin position="83"/>
        <end position="97"/>
    </location>
</feature>
<dbReference type="RefSeq" id="XP_033401768.1">
    <property type="nucleotide sequence ID" value="XM_033534963.1"/>
</dbReference>
<sequence length="97" mass="11312">MQVFPCPGQPVAELSTRRHTHLQPSIRPSVPPSSPMHTSQSARPAHHETIPPPLLCAQPHPPTVLKPQPHQHQRQTQHEHHQHEHQHRHRHRQKRKN</sequence>
<feature type="compositionally biased region" description="Pro residues" evidence="1">
    <location>
        <begin position="50"/>
        <end position="64"/>
    </location>
</feature>
<dbReference type="GeneID" id="54292455"/>
<feature type="region of interest" description="Disordered" evidence="1">
    <location>
        <begin position="1"/>
        <end position="97"/>
    </location>
</feature>
<proteinExistence type="predicted"/>
<keyword evidence="3" id="KW-1185">Reference proteome</keyword>
<protein>
    <submittedName>
        <fullName evidence="2">Uncharacterized protein</fullName>
    </submittedName>
</protein>
<gene>
    <name evidence="2" type="ORF">K452DRAFT_105271</name>
</gene>
<name>A0A6A6BPQ1_9PEZI</name>
<dbReference type="Proteomes" id="UP000799438">
    <property type="component" value="Unassembled WGS sequence"/>
</dbReference>
<reference evidence="2" key="1">
    <citation type="journal article" date="2020" name="Stud. Mycol.">
        <title>101 Dothideomycetes genomes: a test case for predicting lifestyles and emergence of pathogens.</title>
        <authorList>
            <person name="Haridas S."/>
            <person name="Albert R."/>
            <person name="Binder M."/>
            <person name="Bloem J."/>
            <person name="Labutti K."/>
            <person name="Salamov A."/>
            <person name="Andreopoulos B."/>
            <person name="Baker S."/>
            <person name="Barry K."/>
            <person name="Bills G."/>
            <person name="Bluhm B."/>
            <person name="Cannon C."/>
            <person name="Castanera R."/>
            <person name="Culley D."/>
            <person name="Daum C."/>
            <person name="Ezra D."/>
            <person name="Gonzalez J."/>
            <person name="Henrissat B."/>
            <person name="Kuo A."/>
            <person name="Liang C."/>
            <person name="Lipzen A."/>
            <person name="Lutzoni F."/>
            <person name="Magnuson J."/>
            <person name="Mondo S."/>
            <person name="Nolan M."/>
            <person name="Ohm R."/>
            <person name="Pangilinan J."/>
            <person name="Park H.-J."/>
            <person name="Ramirez L."/>
            <person name="Alfaro M."/>
            <person name="Sun H."/>
            <person name="Tritt A."/>
            <person name="Yoshinaga Y."/>
            <person name="Zwiers L.-H."/>
            <person name="Turgeon B."/>
            <person name="Goodwin S."/>
            <person name="Spatafora J."/>
            <person name="Crous P."/>
            <person name="Grigoriev I."/>
        </authorList>
    </citation>
    <scope>NUCLEOTIDE SEQUENCE</scope>
    <source>
        <strain evidence="2">CBS 121167</strain>
    </source>
</reference>
<evidence type="ECO:0000313" key="3">
    <source>
        <dbReference type="Proteomes" id="UP000799438"/>
    </source>
</evidence>
<accession>A0A6A6BPQ1</accession>
<evidence type="ECO:0000256" key="1">
    <source>
        <dbReference type="SAM" id="MobiDB-lite"/>
    </source>
</evidence>
<organism evidence="2 3">
    <name type="scientific">Aplosporella prunicola CBS 121167</name>
    <dbReference type="NCBI Taxonomy" id="1176127"/>
    <lineage>
        <taxon>Eukaryota</taxon>
        <taxon>Fungi</taxon>
        <taxon>Dikarya</taxon>
        <taxon>Ascomycota</taxon>
        <taxon>Pezizomycotina</taxon>
        <taxon>Dothideomycetes</taxon>
        <taxon>Dothideomycetes incertae sedis</taxon>
        <taxon>Botryosphaeriales</taxon>
        <taxon>Aplosporellaceae</taxon>
        <taxon>Aplosporella</taxon>
    </lineage>
</organism>
<evidence type="ECO:0000313" key="2">
    <source>
        <dbReference type="EMBL" id="KAF2146056.1"/>
    </source>
</evidence>
<dbReference type="AlphaFoldDB" id="A0A6A6BPQ1"/>
<dbReference type="EMBL" id="ML995476">
    <property type="protein sequence ID" value="KAF2146056.1"/>
    <property type="molecule type" value="Genomic_DNA"/>
</dbReference>